<dbReference type="PRINTS" id="PR00959">
    <property type="entry name" value="MEVGALKINASE"/>
</dbReference>
<proteinExistence type="predicted"/>
<dbReference type="Gene3D" id="3.30.70.890">
    <property type="entry name" value="GHMP kinase, C-terminal domain"/>
    <property type="match status" value="1"/>
</dbReference>
<organism evidence="9 10">
    <name type="scientific">Streptococcus minor</name>
    <dbReference type="NCBI Taxonomy" id="229549"/>
    <lineage>
        <taxon>Bacteria</taxon>
        <taxon>Bacillati</taxon>
        <taxon>Bacillota</taxon>
        <taxon>Bacilli</taxon>
        <taxon>Lactobacillales</taxon>
        <taxon>Streptococcaceae</taxon>
        <taxon>Streptococcus</taxon>
    </lineage>
</organism>
<reference evidence="9 10" key="1">
    <citation type="submission" date="2018-11" db="EMBL/GenBank/DDBJ databases">
        <title>Genomes From Bacteria Associated with the Canine Oral Cavity: a Test Case for Automated Genome-Based Taxonomic Assignment.</title>
        <authorList>
            <person name="Coil D.A."/>
            <person name="Jospin G."/>
            <person name="Darling A.E."/>
            <person name="Wallis C."/>
            <person name="Davis I.J."/>
            <person name="Harris S."/>
            <person name="Eisen J.A."/>
            <person name="Holcombe L.J."/>
            <person name="O'Flynn C."/>
        </authorList>
    </citation>
    <scope>NUCLEOTIDE SEQUENCE [LARGE SCALE GENOMIC DNA]</scope>
    <source>
        <strain evidence="9 10">OH4621_COT-116</strain>
    </source>
</reference>
<evidence type="ECO:0000259" key="8">
    <source>
        <dbReference type="Pfam" id="PF08544"/>
    </source>
</evidence>
<keyword evidence="6" id="KW-0067">ATP-binding</keyword>
<dbReference type="UniPathway" id="UPA00057">
    <property type="reaction ID" value="UER00099"/>
</dbReference>
<dbReference type="AlphaFoldDB" id="A0A3P1VCS5"/>
<dbReference type="InterPro" id="IPR035102">
    <property type="entry name" value="Phosphomevalonate_kinase"/>
</dbReference>
<dbReference type="InterPro" id="IPR020568">
    <property type="entry name" value="Ribosomal_Su5_D2-typ_SF"/>
</dbReference>
<evidence type="ECO:0000256" key="5">
    <source>
        <dbReference type="ARBA" id="ARBA00022777"/>
    </source>
</evidence>
<keyword evidence="10" id="KW-1185">Reference proteome</keyword>
<protein>
    <recommendedName>
        <fullName evidence="2">phosphomevalonate kinase</fullName>
        <ecNumber evidence="2">2.7.4.2</ecNumber>
    </recommendedName>
</protein>
<dbReference type="Gene3D" id="3.30.230.10">
    <property type="match status" value="1"/>
</dbReference>
<evidence type="ECO:0000313" key="10">
    <source>
        <dbReference type="Proteomes" id="UP000281771"/>
    </source>
</evidence>
<dbReference type="InterPro" id="IPR013750">
    <property type="entry name" value="GHMP_kinase_C_dom"/>
</dbReference>
<evidence type="ECO:0000256" key="4">
    <source>
        <dbReference type="ARBA" id="ARBA00022741"/>
    </source>
</evidence>
<keyword evidence="4" id="KW-0547">Nucleotide-binding</keyword>
<keyword evidence="3 9" id="KW-0808">Transferase</keyword>
<gene>
    <name evidence="9" type="ORF">EII38_06510</name>
</gene>
<dbReference type="Pfam" id="PF00288">
    <property type="entry name" value="GHMP_kinases_N"/>
    <property type="match status" value="1"/>
</dbReference>
<dbReference type="STRING" id="1123309.GCA_000377005_00800"/>
<dbReference type="InterPro" id="IPR006204">
    <property type="entry name" value="GHMP_kinase_N_dom"/>
</dbReference>
<comment type="caution">
    <text evidence="9">The sequence shown here is derived from an EMBL/GenBank/DDBJ whole genome shotgun (WGS) entry which is preliminary data.</text>
</comment>
<evidence type="ECO:0000256" key="1">
    <source>
        <dbReference type="ARBA" id="ARBA00005017"/>
    </source>
</evidence>
<feature type="domain" description="GHMP kinase N-terminal" evidence="7">
    <location>
        <begin position="98"/>
        <end position="171"/>
    </location>
</feature>
<dbReference type="Pfam" id="PF08544">
    <property type="entry name" value="GHMP_kinases_C"/>
    <property type="match status" value="1"/>
</dbReference>
<dbReference type="Proteomes" id="UP000281771">
    <property type="component" value="Unassembled WGS sequence"/>
</dbReference>
<feature type="domain" description="GHMP kinase C-terminal" evidence="8">
    <location>
        <begin position="261"/>
        <end position="345"/>
    </location>
</feature>
<dbReference type="RefSeq" id="WP_124776987.1">
    <property type="nucleotide sequence ID" value="NZ_RQZA01000004.1"/>
</dbReference>
<dbReference type="GO" id="GO:0005524">
    <property type="term" value="F:ATP binding"/>
    <property type="evidence" value="ECO:0007669"/>
    <property type="project" value="UniProtKB-KW"/>
</dbReference>
<dbReference type="EC" id="2.7.4.2" evidence="2"/>
<dbReference type="PANTHER" id="PTHR31814">
    <property type="match status" value="1"/>
</dbReference>
<dbReference type="InterPro" id="IPR036554">
    <property type="entry name" value="GHMP_kinase_C_sf"/>
</dbReference>
<dbReference type="SUPFAM" id="SSF55060">
    <property type="entry name" value="GHMP Kinase, C-terminal domain"/>
    <property type="match status" value="1"/>
</dbReference>
<dbReference type="GO" id="GO:0004631">
    <property type="term" value="F:phosphomevalonate kinase activity"/>
    <property type="evidence" value="ECO:0007669"/>
    <property type="project" value="UniProtKB-EC"/>
</dbReference>
<dbReference type="PANTHER" id="PTHR31814:SF2">
    <property type="entry name" value="PHOSPHOMEVALONATE KINASE"/>
    <property type="match status" value="1"/>
</dbReference>
<dbReference type="SUPFAM" id="SSF54211">
    <property type="entry name" value="Ribosomal protein S5 domain 2-like"/>
    <property type="match status" value="1"/>
</dbReference>
<keyword evidence="5 9" id="KW-0418">Kinase</keyword>
<dbReference type="NCBIfam" id="TIGR01220">
    <property type="entry name" value="Pmev_kin_Gr_pos"/>
    <property type="match status" value="1"/>
</dbReference>
<evidence type="ECO:0000256" key="3">
    <source>
        <dbReference type="ARBA" id="ARBA00022679"/>
    </source>
</evidence>
<dbReference type="InterPro" id="IPR014721">
    <property type="entry name" value="Ribsml_uS5_D2-typ_fold_subgr"/>
</dbReference>
<evidence type="ECO:0000256" key="6">
    <source>
        <dbReference type="ARBA" id="ARBA00022840"/>
    </source>
</evidence>
<accession>A0A3P1VCS5</accession>
<dbReference type="GO" id="GO:0019287">
    <property type="term" value="P:isopentenyl diphosphate biosynthetic process, mevalonate pathway"/>
    <property type="evidence" value="ECO:0007669"/>
    <property type="project" value="UniProtKB-UniPathway"/>
</dbReference>
<comment type="pathway">
    <text evidence="1">Isoprenoid biosynthesis; isopentenyl diphosphate biosynthesis via mevalonate pathway; isopentenyl diphosphate from (R)-mevalonate: step 2/3.</text>
</comment>
<name>A0A3P1VCS5_9STRE</name>
<dbReference type="InterPro" id="IPR005917">
    <property type="entry name" value="Pmev_kinase_bact"/>
</dbReference>
<evidence type="ECO:0000256" key="2">
    <source>
        <dbReference type="ARBA" id="ARBA00012958"/>
    </source>
</evidence>
<evidence type="ECO:0000313" key="9">
    <source>
        <dbReference type="EMBL" id="RRD31426.1"/>
    </source>
</evidence>
<evidence type="ECO:0000259" key="7">
    <source>
        <dbReference type="Pfam" id="PF00288"/>
    </source>
</evidence>
<sequence>MKVQVSAPGKLFLAGEYAVVEAGYPALVAALDRYLTVTVETSDKGRVYSSQQGLTVFWDRSDEDVVPLEDDSYALIFSAMKVAEAYVRMLDQQTVVFYSLSVSSQLDDRQSGIKYGLGSSGAVTVATIKAVLLYYGLEVSAYRVFQLAAIAQLQVGMTGSFGDLAASSYGGLIAYHSLDRNWLAGLLDTCTLSEILAMPWKDVGIERLSLPTSLSLLIGWTGRAASTPALVDQARQKGNQTDKENSHREFLSNSKACLHRLIQACRQGDVASFKEGISENRKLLQVFSQEMEMVIETPALTNLCQLAEEEGAVAKSSGAGGGDCGIAFVSQEHDMKKIYQKWQEADIVPLELTIADEIK</sequence>
<dbReference type="EMBL" id="RQZA01000004">
    <property type="protein sequence ID" value="RRD31426.1"/>
    <property type="molecule type" value="Genomic_DNA"/>
</dbReference>